<comment type="caution">
    <text evidence="2">The sequence shown here is derived from an EMBL/GenBank/DDBJ whole genome shotgun (WGS) entry which is preliminary data.</text>
</comment>
<organism evidence="2 3">
    <name type="scientific">Punica granatum</name>
    <name type="common">Pomegranate</name>
    <dbReference type="NCBI Taxonomy" id="22663"/>
    <lineage>
        <taxon>Eukaryota</taxon>
        <taxon>Viridiplantae</taxon>
        <taxon>Streptophyta</taxon>
        <taxon>Embryophyta</taxon>
        <taxon>Tracheophyta</taxon>
        <taxon>Spermatophyta</taxon>
        <taxon>Magnoliopsida</taxon>
        <taxon>eudicotyledons</taxon>
        <taxon>Gunneridae</taxon>
        <taxon>Pentapetalae</taxon>
        <taxon>rosids</taxon>
        <taxon>malvids</taxon>
        <taxon>Myrtales</taxon>
        <taxon>Lythraceae</taxon>
        <taxon>Punica</taxon>
    </lineage>
</organism>
<dbReference type="Proteomes" id="UP000233551">
    <property type="component" value="Unassembled WGS sequence"/>
</dbReference>
<feature type="compositionally biased region" description="Basic and acidic residues" evidence="1">
    <location>
        <begin position="57"/>
        <end position="68"/>
    </location>
</feature>
<feature type="region of interest" description="Disordered" evidence="1">
    <location>
        <begin position="56"/>
        <end position="97"/>
    </location>
</feature>
<accession>A0A2I0J0E3</accession>
<proteinExistence type="predicted"/>
<evidence type="ECO:0000256" key="1">
    <source>
        <dbReference type="SAM" id="MobiDB-lite"/>
    </source>
</evidence>
<keyword evidence="3" id="KW-1185">Reference proteome</keyword>
<protein>
    <submittedName>
        <fullName evidence="2">Uncharacterized protein</fullName>
    </submittedName>
</protein>
<feature type="compositionally biased region" description="Polar residues" evidence="1">
    <location>
        <begin position="69"/>
        <end position="80"/>
    </location>
</feature>
<name>A0A2I0J0E3_PUNGR</name>
<dbReference type="EMBL" id="PGOL01002217">
    <property type="protein sequence ID" value="PKI49692.1"/>
    <property type="molecule type" value="Genomic_DNA"/>
</dbReference>
<dbReference type="AlphaFoldDB" id="A0A2I0J0E3"/>
<reference evidence="2 3" key="1">
    <citation type="submission" date="2017-11" db="EMBL/GenBank/DDBJ databases">
        <title>De-novo sequencing of pomegranate (Punica granatum L.) genome.</title>
        <authorList>
            <person name="Akparov Z."/>
            <person name="Amiraslanov A."/>
            <person name="Hajiyeva S."/>
            <person name="Abbasov M."/>
            <person name="Kaur K."/>
            <person name="Hamwieh A."/>
            <person name="Solovyev V."/>
            <person name="Salamov A."/>
            <person name="Braich B."/>
            <person name="Kosarev P."/>
            <person name="Mahmoud A."/>
            <person name="Hajiyev E."/>
            <person name="Babayeva S."/>
            <person name="Izzatullayeva V."/>
            <person name="Mammadov A."/>
            <person name="Mammadov A."/>
            <person name="Sharifova S."/>
            <person name="Ojaghi J."/>
            <person name="Eynullazada K."/>
            <person name="Bayramov B."/>
            <person name="Abdulazimova A."/>
            <person name="Shahmuradov I."/>
        </authorList>
    </citation>
    <scope>NUCLEOTIDE SEQUENCE [LARGE SCALE GENOMIC DNA]</scope>
    <source>
        <strain evidence="3">cv. AG2017</strain>
        <tissue evidence="2">Leaf</tissue>
    </source>
</reference>
<evidence type="ECO:0000313" key="3">
    <source>
        <dbReference type="Proteomes" id="UP000233551"/>
    </source>
</evidence>
<gene>
    <name evidence="2" type="ORF">CRG98_029937</name>
</gene>
<evidence type="ECO:0000313" key="2">
    <source>
        <dbReference type="EMBL" id="PKI49692.1"/>
    </source>
</evidence>
<sequence length="129" mass="14386">MEDSLSYLTGCILTLRLFSNGKSFSLKKQERYDHIHMGTDMSLSCSSKCGMLALQGEEAHEPKLEPKESLQSSNGPTLQRHSPALLPSRQPRPVTKQVQAEPLTCKILIVGLNLSYRHNHMFVNGGMMT</sequence>